<proteinExistence type="predicted"/>
<feature type="region of interest" description="Disordered" evidence="2">
    <location>
        <begin position="122"/>
        <end position="168"/>
    </location>
</feature>
<feature type="compositionally biased region" description="Basic and acidic residues" evidence="2">
    <location>
        <begin position="751"/>
        <end position="760"/>
    </location>
</feature>
<reference evidence="3" key="1">
    <citation type="submission" date="2020-09" db="EMBL/GenBank/DDBJ databases">
        <authorList>
            <person name="Kikuchi T."/>
        </authorList>
    </citation>
    <scope>NUCLEOTIDE SEQUENCE</scope>
    <source>
        <strain evidence="3">SH1</strain>
    </source>
</reference>
<feature type="region of interest" description="Disordered" evidence="2">
    <location>
        <begin position="958"/>
        <end position="1040"/>
    </location>
</feature>
<dbReference type="Proteomes" id="UP000783686">
    <property type="component" value="Unassembled WGS sequence"/>
</dbReference>
<evidence type="ECO:0000256" key="2">
    <source>
        <dbReference type="SAM" id="MobiDB-lite"/>
    </source>
</evidence>
<dbReference type="Proteomes" id="UP000614601">
    <property type="component" value="Unassembled WGS sequence"/>
</dbReference>
<feature type="region of interest" description="Disordered" evidence="2">
    <location>
        <begin position="1203"/>
        <end position="1226"/>
    </location>
</feature>
<protein>
    <recommendedName>
        <fullName evidence="5">FHA domain-containing protein</fullName>
    </recommendedName>
</protein>
<accession>A0A811K557</accession>
<dbReference type="EMBL" id="CAJFCW020000002">
    <property type="protein sequence ID" value="CAG9091561.1"/>
    <property type="molecule type" value="Genomic_DNA"/>
</dbReference>
<comment type="caution">
    <text evidence="3">The sequence shown here is derived from an EMBL/GenBank/DDBJ whole genome shotgun (WGS) entry which is preliminary data.</text>
</comment>
<feature type="compositionally biased region" description="Basic and acidic residues" evidence="2">
    <location>
        <begin position="1019"/>
        <end position="1040"/>
    </location>
</feature>
<feature type="compositionally biased region" description="Acidic residues" evidence="2">
    <location>
        <begin position="1092"/>
        <end position="1107"/>
    </location>
</feature>
<evidence type="ECO:0000313" key="3">
    <source>
        <dbReference type="EMBL" id="CAD5210538.1"/>
    </source>
</evidence>
<feature type="compositionally biased region" description="Polar residues" evidence="2">
    <location>
        <begin position="724"/>
        <end position="737"/>
    </location>
</feature>
<evidence type="ECO:0008006" key="5">
    <source>
        <dbReference type="Google" id="ProtNLM"/>
    </source>
</evidence>
<feature type="compositionally biased region" description="Basic and acidic residues" evidence="2">
    <location>
        <begin position="694"/>
        <end position="709"/>
    </location>
</feature>
<feature type="compositionally biased region" description="Polar residues" evidence="2">
    <location>
        <begin position="800"/>
        <end position="812"/>
    </location>
</feature>
<dbReference type="EMBL" id="CAJFDH010000002">
    <property type="protein sequence ID" value="CAD5210538.1"/>
    <property type="molecule type" value="Genomic_DNA"/>
</dbReference>
<evidence type="ECO:0000256" key="1">
    <source>
        <dbReference type="SAM" id="Coils"/>
    </source>
</evidence>
<feature type="compositionally biased region" description="Acidic residues" evidence="2">
    <location>
        <begin position="959"/>
        <end position="970"/>
    </location>
</feature>
<keyword evidence="4" id="KW-1185">Reference proteome</keyword>
<dbReference type="OrthoDB" id="5876569at2759"/>
<feature type="compositionally biased region" description="Low complexity" evidence="2">
    <location>
        <begin position="153"/>
        <end position="164"/>
    </location>
</feature>
<organism evidence="3 4">
    <name type="scientific">Bursaphelenchus okinawaensis</name>
    <dbReference type="NCBI Taxonomy" id="465554"/>
    <lineage>
        <taxon>Eukaryota</taxon>
        <taxon>Metazoa</taxon>
        <taxon>Ecdysozoa</taxon>
        <taxon>Nematoda</taxon>
        <taxon>Chromadorea</taxon>
        <taxon>Rhabditida</taxon>
        <taxon>Tylenchina</taxon>
        <taxon>Tylenchomorpha</taxon>
        <taxon>Aphelenchoidea</taxon>
        <taxon>Aphelenchoididae</taxon>
        <taxon>Bursaphelenchus</taxon>
    </lineage>
</organism>
<feature type="region of interest" description="Disordered" evidence="2">
    <location>
        <begin position="694"/>
        <end position="910"/>
    </location>
</feature>
<feature type="region of interest" description="Disordered" evidence="2">
    <location>
        <begin position="639"/>
        <end position="667"/>
    </location>
</feature>
<feature type="compositionally biased region" description="Basic and acidic residues" evidence="2">
    <location>
        <begin position="861"/>
        <end position="879"/>
    </location>
</feature>
<feature type="region of interest" description="Disordered" evidence="2">
    <location>
        <begin position="514"/>
        <end position="535"/>
    </location>
</feature>
<gene>
    <name evidence="3" type="ORF">BOKJ2_LOCUS3244</name>
</gene>
<evidence type="ECO:0000313" key="4">
    <source>
        <dbReference type="Proteomes" id="UP000614601"/>
    </source>
</evidence>
<feature type="coiled-coil region" evidence="1">
    <location>
        <begin position="409"/>
        <end position="480"/>
    </location>
</feature>
<sequence>MIELRPGDVLTFGDKEFQFQMPAINNVPITNQTVETGTVKRNKLSRRAQSTGGLARMLDSNANGISLPVVGEKIHPHNFSERFNRIPIANQRLCKIRAEPVPRLCQTGKSLSQVADEPMELAKNVGRKPPKSKISEISGNRSGDNSCRSDWYNDGSNGGSIDSSATHSTGNQLVHRVIRLQNELHRKELEVARLKESASILPKLSNGDAQKRNSLDNAALSVIRINELVYQTFFVVSCKELQDISQRLTETALKNNGDIFGEAYKMLQEPFSFRLMEVNSKCGIIFEKSDMSQDEKEQLFDKFDHFFSDQLNPISKAVDSILPVLREASQLARESLRAESVFSQWAKDFASQLQLQPGWDIMEYRVDDLLLKFKNHNLGKHWLPQVLVPILKVMIYENRNLAEEIDRQGKDHSRALRALTEKLDEIQQALDKERTINSMLQENKERSDLVRELQNLRIENQSLMEKLRLYEERRTKLLRSKSQGEPTKKRTTISSTTVPYDIETRIMRDASLESRIPTPGKANGKDEDGHDTVSSCSRCSIETEVESSHSLQVDERTKVSSVKNAVGEWEKRQDNEPTAEETYASTLISNITKDVTGRLANAVIGGVATGVIGHKTDVKHDNGGRNVIPEINELGVLSESSSIEKKSEDGVVVDDNNPNQPMPEVADDVNVEKQSQLQEEPYNLKYEMLEQQMARKEDENDVNSDKDNKTLNSHHQGQDDISEGLQNSVEENISKSQMAHLGMENSASGVVDDKSQRTESQEDDNQSVSQQSSHKFFEEDTEDDETIREVKDAHRDLEQFENQTSDSSQMNKESPEIDDDARVKREVNQKNYDDADDTVDQYERQDDVSAHSSPKSQNSNRNDDKSNDSEAKNHGEDRNNVFTNDVNKVEVNTDRKPKNISRENSSSKIDHAQALAEEYNALHDHNDRQSTVSEVDYVIHDKPINSFALNQYLNSTEHQDDEVNEDEELNKEENYSEYNDDNENDNDEIEGHNNDNMNDNDPTEQSERKPSVVDEEGNGEWKEFYDVIRQASTEEQKPHPIERRVTEPAMLENAVLEQPESARSGCTKRAESAEVLMSEDVAVRKDTKATNEDVEDEILDEEEEEEKDTSSKRKNAFEFWELAKVLAEALSVDLPNRDDADFTAIDQDEGFYIERHRREIAVDTILDKLREILHKIRRQDTIMSRQTSIRSVKSIDEGRKHDYDNIEGYRPINGGVRSPPIAEQFE</sequence>
<feature type="region of interest" description="Disordered" evidence="2">
    <location>
        <begin position="1086"/>
        <end position="1111"/>
    </location>
</feature>
<keyword evidence="1" id="KW-0175">Coiled coil</keyword>
<feature type="compositionally biased region" description="Acidic residues" evidence="2">
    <location>
        <begin position="978"/>
        <end position="988"/>
    </location>
</feature>
<feature type="compositionally biased region" description="Basic and acidic residues" evidence="2">
    <location>
        <begin position="820"/>
        <end position="833"/>
    </location>
</feature>
<dbReference type="AlphaFoldDB" id="A0A811K557"/>
<name>A0A811K557_9BILA</name>
<feature type="compositionally biased region" description="Polar residues" evidence="2">
    <location>
        <begin position="135"/>
        <end position="148"/>
    </location>
</feature>
<feature type="compositionally biased region" description="Basic and acidic residues" evidence="2">
    <location>
        <begin position="887"/>
        <end position="901"/>
    </location>
</feature>
<feature type="compositionally biased region" description="Basic and acidic residues" evidence="2">
    <location>
        <begin position="787"/>
        <end position="798"/>
    </location>
</feature>